<dbReference type="GO" id="GO:0018909">
    <property type="term" value="P:dodecyl sulfate metabolic process"/>
    <property type="evidence" value="ECO:0007669"/>
    <property type="project" value="InterPro"/>
</dbReference>
<dbReference type="EMBL" id="CP047156">
    <property type="protein sequence ID" value="QHC00610.1"/>
    <property type="molecule type" value="Genomic_DNA"/>
</dbReference>
<dbReference type="OrthoDB" id="5240502at2"/>
<evidence type="ECO:0000256" key="3">
    <source>
        <dbReference type="ARBA" id="ARBA00022833"/>
    </source>
</evidence>
<dbReference type="RefSeq" id="WP_159545266.1">
    <property type="nucleotide sequence ID" value="NZ_CP047156.1"/>
</dbReference>
<dbReference type="PANTHER" id="PTHR43223">
    <property type="entry name" value="ALKYL/ARYL-SULFATASE"/>
    <property type="match status" value="1"/>
</dbReference>
<dbReference type="GO" id="GO:0018741">
    <property type="term" value="F:linear primary-alkylsulfatase activity"/>
    <property type="evidence" value="ECO:0007669"/>
    <property type="project" value="InterPro"/>
</dbReference>
<protein>
    <submittedName>
        <fullName evidence="6">MBL fold metallo-hydrolase</fullName>
    </submittedName>
</protein>
<keyword evidence="2 6" id="KW-0378">Hydrolase</keyword>
<organism evidence="6 7">
    <name type="scientific">Epidermidibacterium keratini</name>
    <dbReference type="NCBI Taxonomy" id="1891644"/>
    <lineage>
        <taxon>Bacteria</taxon>
        <taxon>Bacillati</taxon>
        <taxon>Actinomycetota</taxon>
        <taxon>Actinomycetes</taxon>
        <taxon>Sporichthyales</taxon>
        <taxon>Sporichthyaceae</taxon>
        <taxon>Epidermidibacterium</taxon>
    </lineage>
</organism>
<dbReference type="InterPro" id="IPR036527">
    <property type="entry name" value="SCP2_sterol-bd_dom_sf"/>
</dbReference>
<keyword evidence="1" id="KW-0479">Metal-binding</keyword>
<dbReference type="PANTHER" id="PTHR43223:SF1">
    <property type="entry name" value="ALKYL_ARYL-SULFATASE BDS1"/>
    <property type="match status" value="1"/>
</dbReference>
<dbReference type="Gene3D" id="3.60.15.30">
    <property type="entry name" value="Metallo-beta-lactamase domain"/>
    <property type="match status" value="1"/>
</dbReference>
<name>A0A7L4YN79_9ACTN</name>
<evidence type="ECO:0000256" key="2">
    <source>
        <dbReference type="ARBA" id="ARBA00022801"/>
    </source>
</evidence>
<dbReference type="Pfam" id="PF14864">
    <property type="entry name" value="Alkyl_sulf_C"/>
    <property type="match status" value="1"/>
</dbReference>
<dbReference type="SMART" id="SM00849">
    <property type="entry name" value="Lactamase_B"/>
    <property type="match status" value="1"/>
</dbReference>
<dbReference type="InterPro" id="IPR038536">
    <property type="entry name" value="Alkyl/aryl-sulf_dimr_sf"/>
</dbReference>
<evidence type="ECO:0000313" key="6">
    <source>
        <dbReference type="EMBL" id="QHC00610.1"/>
    </source>
</evidence>
<reference evidence="6 7" key="1">
    <citation type="journal article" date="2018" name="Int. J. Syst. Evol. Microbiol.">
        <title>Epidermidibacterium keratini gen. nov., sp. nov., a member of the family Sporichthyaceae, isolated from keratin epidermis.</title>
        <authorList>
            <person name="Lee D.G."/>
            <person name="Trujillo M.E."/>
            <person name="Kang S."/>
            <person name="Nam J.J."/>
            <person name="Kim Y.J."/>
        </authorList>
    </citation>
    <scope>NUCLEOTIDE SEQUENCE [LARGE SCALE GENOMIC DNA]</scope>
    <source>
        <strain evidence="6 7">EPI-7</strain>
    </source>
</reference>
<dbReference type="Gene3D" id="3.30.1050.10">
    <property type="entry name" value="SCP2 sterol-binding domain"/>
    <property type="match status" value="1"/>
</dbReference>
<dbReference type="FunFam" id="3.60.15.30:FF:000001">
    <property type="entry name" value="Alkyl/aryl-sulfatase BDS1"/>
    <property type="match status" value="1"/>
</dbReference>
<comment type="similarity">
    <text evidence="4">Belongs to the metallo-beta-lactamase superfamily. Type III sulfatase family.</text>
</comment>
<dbReference type="Proteomes" id="UP000463857">
    <property type="component" value="Chromosome"/>
</dbReference>
<keyword evidence="3" id="KW-0862">Zinc</keyword>
<evidence type="ECO:0000256" key="4">
    <source>
        <dbReference type="ARBA" id="ARBA00033751"/>
    </source>
</evidence>
<feature type="domain" description="Metallo-beta-lactamase" evidence="5">
    <location>
        <begin position="85"/>
        <end position="305"/>
    </location>
</feature>
<dbReference type="Pfam" id="PF00753">
    <property type="entry name" value="Lactamase_B"/>
    <property type="match status" value="1"/>
</dbReference>
<dbReference type="KEGG" id="eke:EK0264_10125"/>
<evidence type="ECO:0000259" key="5">
    <source>
        <dbReference type="SMART" id="SM00849"/>
    </source>
</evidence>
<dbReference type="InterPro" id="IPR044097">
    <property type="entry name" value="Bds1/SdsA1_MBL-fold"/>
</dbReference>
<sequence>MADTLDWSDPTDADATRRGFIDTIDPCIIRNADGRVVWDNERWSFLLGEAPETAHPSLWRQGRLNLSHGLFEIAPGVYQVRGFCVSNMTIVEGDEGIVIIDVLLSAEAAAAALALYRKHRGDRPVRGVVFTHSHSDHFGGVRGVVPEGTDSDVVIMAPEGFVEHSVSENVVAGPAMLWRATYMYGKWLDASPTGGIGFGLGQDLSQGSTTLVAPNREVTKTGQLETVDGVRLEFQLTPDTEAPSELNVYLPDHKVLLVAENANHTLHNVLTLRGALIRDAKRWASYLNETIQLYGGRSDVLVGSHHWPTWGRDELITMLSQQRDAYAYIHDQTVRLMNRGLTSAEIAEELSQFPGALGQAWHARGYYGSLSHNSKAVYQRYMGWYDGNPAHLWPHPPVEAGRRYVELMGGPDEVVAKAQVSFDEHDYRWVAELLNHVVFAFPDHTGARELQAAAFEQLAYGAENGVWRNFYLTGAKELRGELKVSQYDQPRRSRGMLSGLSIRQLLDVLAIRIVGEKAAARDLAMRWQLGDDIWTITLTNGVLTAVAGDAVGVTPTVQVVGTRAALESLVASDASLDSLRADGSLTEDGGRDVLDHLASVIEPPSVGFPVATP</sequence>
<gene>
    <name evidence="6" type="ORF">EK0264_10125</name>
</gene>
<dbReference type="GO" id="GO:0046983">
    <property type="term" value="F:protein dimerization activity"/>
    <property type="evidence" value="ECO:0007669"/>
    <property type="project" value="InterPro"/>
</dbReference>
<dbReference type="InterPro" id="IPR052195">
    <property type="entry name" value="Bact_Alkyl/Aryl-Sulfatase"/>
</dbReference>
<dbReference type="GO" id="GO:0046872">
    <property type="term" value="F:metal ion binding"/>
    <property type="evidence" value="ECO:0007669"/>
    <property type="project" value="UniProtKB-KW"/>
</dbReference>
<dbReference type="AlphaFoldDB" id="A0A7L4YN79"/>
<dbReference type="InterPro" id="IPR029229">
    <property type="entry name" value="Alkyl_sulf_C"/>
</dbReference>
<accession>A0A7L4YN79</accession>
<dbReference type="CDD" id="cd07710">
    <property type="entry name" value="arylsulfatase_Sdsa1-like_MBL-fold"/>
    <property type="match status" value="1"/>
</dbReference>
<keyword evidence="7" id="KW-1185">Reference proteome</keyword>
<dbReference type="Gene3D" id="1.25.40.880">
    <property type="entry name" value="Alkyl sulfatase, dimerisation domain"/>
    <property type="match status" value="1"/>
</dbReference>
<evidence type="ECO:0000313" key="7">
    <source>
        <dbReference type="Proteomes" id="UP000463857"/>
    </source>
</evidence>
<dbReference type="InterPro" id="IPR001279">
    <property type="entry name" value="Metallo-B-lactamas"/>
</dbReference>
<dbReference type="SUPFAM" id="SSF55718">
    <property type="entry name" value="SCP-like"/>
    <property type="match status" value="1"/>
</dbReference>
<proteinExistence type="inferred from homology"/>
<dbReference type="SUPFAM" id="SSF56281">
    <property type="entry name" value="Metallo-hydrolase/oxidoreductase"/>
    <property type="match status" value="1"/>
</dbReference>
<dbReference type="Pfam" id="PF14863">
    <property type="entry name" value="Alkyl_sulf_dimr"/>
    <property type="match status" value="1"/>
</dbReference>
<dbReference type="InterPro" id="IPR036866">
    <property type="entry name" value="RibonucZ/Hydroxyglut_hydro"/>
</dbReference>
<dbReference type="InParanoid" id="A0A7L4YN79"/>
<dbReference type="InterPro" id="IPR029228">
    <property type="entry name" value="Alkyl_sulf_dimr"/>
</dbReference>
<evidence type="ECO:0000256" key="1">
    <source>
        <dbReference type="ARBA" id="ARBA00022723"/>
    </source>
</evidence>